<gene>
    <name evidence="2" type="ORF">NDU88_004708</name>
</gene>
<feature type="compositionally biased region" description="Basic and acidic residues" evidence="1">
    <location>
        <begin position="11"/>
        <end position="22"/>
    </location>
</feature>
<protein>
    <submittedName>
        <fullName evidence="2">Uncharacterized protein</fullName>
    </submittedName>
</protein>
<dbReference type="AlphaFoldDB" id="A0AAV7VHV0"/>
<name>A0AAV7VHV0_PLEWA</name>
<dbReference type="EMBL" id="JANPWB010000003">
    <property type="protein sequence ID" value="KAJ1200887.1"/>
    <property type="molecule type" value="Genomic_DNA"/>
</dbReference>
<organism evidence="2 3">
    <name type="scientific">Pleurodeles waltl</name>
    <name type="common">Iberian ribbed newt</name>
    <dbReference type="NCBI Taxonomy" id="8319"/>
    <lineage>
        <taxon>Eukaryota</taxon>
        <taxon>Metazoa</taxon>
        <taxon>Chordata</taxon>
        <taxon>Craniata</taxon>
        <taxon>Vertebrata</taxon>
        <taxon>Euteleostomi</taxon>
        <taxon>Amphibia</taxon>
        <taxon>Batrachia</taxon>
        <taxon>Caudata</taxon>
        <taxon>Salamandroidea</taxon>
        <taxon>Salamandridae</taxon>
        <taxon>Pleurodelinae</taxon>
        <taxon>Pleurodeles</taxon>
    </lineage>
</organism>
<comment type="caution">
    <text evidence="2">The sequence shown here is derived from an EMBL/GenBank/DDBJ whole genome shotgun (WGS) entry which is preliminary data.</text>
</comment>
<proteinExistence type="predicted"/>
<evidence type="ECO:0000256" key="1">
    <source>
        <dbReference type="SAM" id="MobiDB-lite"/>
    </source>
</evidence>
<accession>A0AAV7VHV0</accession>
<evidence type="ECO:0000313" key="3">
    <source>
        <dbReference type="Proteomes" id="UP001066276"/>
    </source>
</evidence>
<reference evidence="2" key="1">
    <citation type="journal article" date="2022" name="bioRxiv">
        <title>Sequencing and chromosome-scale assembly of the giantPleurodeles waltlgenome.</title>
        <authorList>
            <person name="Brown T."/>
            <person name="Elewa A."/>
            <person name="Iarovenko S."/>
            <person name="Subramanian E."/>
            <person name="Araus A.J."/>
            <person name="Petzold A."/>
            <person name="Susuki M."/>
            <person name="Suzuki K.-i.T."/>
            <person name="Hayashi T."/>
            <person name="Toyoda A."/>
            <person name="Oliveira C."/>
            <person name="Osipova E."/>
            <person name="Leigh N.D."/>
            <person name="Simon A."/>
            <person name="Yun M.H."/>
        </authorList>
    </citation>
    <scope>NUCLEOTIDE SEQUENCE</scope>
    <source>
        <strain evidence="2">20211129_DDA</strain>
        <tissue evidence="2">Liver</tissue>
    </source>
</reference>
<feature type="region of interest" description="Disordered" evidence="1">
    <location>
        <begin position="1"/>
        <end position="22"/>
    </location>
</feature>
<keyword evidence="3" id="KW-1185">Reference proteome</keyword>
<dbReference type="Proteomes" id="UP001066276">
    <property type="component" value="Chromosome 2_1"/>
</dbReference>
<evidence type="ECO:0000313" key="2">
    <source>
        <dbReference type="EMBL" id="KAJ1200887.1"/>
    </source>
</evidence>
<sequence length="211" mass="23306">MQRTEVPHGVPEPRSHEDEDPEELLRLKPVELQLGAAAPRRASSREDGGPVKLPAGLACGCGPEEALYLPGGTSETPVSASTRARRCAGGVRVNQSQDPEEGLVGTGRDFRLQAFVTGTPPPRGEKAGIWWQRSTGETARGVKEILRQLARWAAREAEDSPSIHRGSVRTPQNTIQVRPAEIWVRSVRRRLHEETEEKELNRFDSLEAGRR</sequence>